<evidence type="ECO:0000259" key="3">
    <source>
        <dbReference type="SMART" id="SM01027"/>
    </source>
</evidence>
<feature type="domain" description="Beta-Casp" evidence="3">
    <location>
        <begin position="241"/>
        <end position="366"/>
    </location>
</feature>
<dbReference type="InterPro" id="IPR036866">
    <property type="entry name" value="RibonucZ/Hydroxyglut_hydro"/>
</dbReference>
<sequence>MEMKIKFLGAAGTVTGSSYVLTSGSGQSILIDLGMFQGPETEDRLNYEPYDYDPSKLSGAILTHAHLDHCGRLPILSSKGFTGDIWMTAPTRDLTEISLLDSAKIAKQDGKPFLYNKERAEKTIGQFKTTEYRKPVTIGEFTVTFRDAGHILGSASVEIEDKNSGSEIRKIVFSGDLGNTPEDLLMETELIAEADAVVMESTYGDKLHPKNDPSYDIRKEINAIEISGGTLLIPSFSLDRTQEVLHIIKHLKQDRKVLAETPVYMDGPMAQKATFVYNNYTSIFNSHIQGDFKSGNPFEFPGLTVIPGWKESQALHTQNGPKVIIAGSGMMVGGRIVGHAAFYLPIASTRLFIVGYQGVETLGRSLQEGDKQVVIGGIKTTVNATVGSTRSMSSHADQGQLMNWLKHIKDVKKVFITHGEDVSRTALSAKISEDLGIKDIFLPVLNQEIEF</sequence>
<name>A0A0G0LNK2_9BACT</name>
<dbReference type="STRING" id="1618572.UT17_C0001G0006"/>
<dbReference type="GO" id="GO:0004521">
    <property type="term" value="F:RNA endonuclease activity"/>
    <property type="evidence" value="ECO:0007669"/>
    <property type="project" value="TreeGrafter"/>
</dbReference>
<dbReference type="CDD" id="cd16295">
    <property type="entry name" value="TTHA0252-CPSF-like_MBL-fold"/>
    <property type="match status" value="1"/>
</dbReference>
<protein>
    <submittedName>
        <fullName evidence="4">RNA-metabolising metallo-beta-lactamase</fullName>
    </submittedName>
</protein>
<dbReference type="SMART" id="SM01027">
    <property type="entry name" value="Beta-Casp"/>
    <property type="match status" value="1"/>
</dbReference>
<dbReference type="InterPro" id="IPR011108">
    <property type="entry name" value="RMMBL"/>
</dbReference>
<evidence type="ECO:0000256" key="1">
    <source>
        <dbReference type="ARBA" id="ARBA00022801"/>
    </source>
</evidence>
<dbReference type="SUPFAM" id="SSF56281">
    <property type="entry name" value="Metallo-hydrolase/oxidoreductase"/>
    <property type="match status" value="1"/>
</dbReference>
<dbReference type="SMART" id="SM00849">
    <property type="entry name" value="Lactamase_B"/>
    <property type="match status" value="1"/>
</dbReference>
<dbReference type="Pfam" id="PF10996">
    <property type="entry name" value="Beta-Casp"/>
    <property type="match status" value="1"/>
</dbReference>
<dbReference type="GO" id="GO:0016787">
    <property type="term" value="F:hydrolase activity"/>
    <property type="evidence" value="ECO:0007669"/>
    <property type="project" value="UniProtKB-KW"/>
</dbReference>
<proteinExistence type="predicted"/>
<keyword evidence="1" id="KW-0378">Hydrolase</keyword>
<accession>A0A0G0LNK2</accession>
<dbReference type="AlphaFoldDB" id="A0A0G0LNK2"/>
<dbReference type="InterPro" id="IPR022712">
    <property type="entry name" value="Beta_Casp"/>
</dbReference>
<dbReference type="PANTHER" id="PTHR11203:SF37">
    <property type="entry name" value="INTEGRATOR COMPLEX SUBUNIT 11"/>
    <property type="match status" value="1"/>
</dbReference>
<dbReference type="EMBL" id="LBVU01000001">
    <property type="protein sequence ID" value="KKQ92627.1"/>
    <property type="molecule type" value="Genomic_DNA"/>
</dbReference>
<gene>
    <name evidence="4" type="ORF">UT17_C0001G0006</name>
</gene>
<feature type="domain" description="Metallo-beta-lactamase" evidence="2">
    <location>
        <begin position="15"/>
        <end position="206"/>
    </location>
</feature>
<reference evidence="4 5" key="1">
    <citation type="journal article" date="2015" name="Nature">
        <title>rRNA introns, odd ribosomes, and small enigmatic genomes across a large radiation of phyla.</title>
        <authorList>
            <person name="Brown C.T."/>
            <person name="Hug L.A."/>
            <person name="Thomas B.C."/>
            <person name="Sharon I."/>
            <person name="Castelle C.J."/>
            <person name="Singh A."/>
            <person name="Wilkins M.J."/>
            <person name="Williams K.H."/>
            <person name="Banfield J.F."/>
        </authorList>
    </citation>
    <scope>NUCLEOTIDE SEQUENCE [LARGE SCALE GENOMIC DNA]</scope>
</reference>
<dbReference type="InterPro" id="IPR050698">
    <property type="entry name" value="MBL"/>
</dbReference>
<dbReference type="Gene3D" id="3.60.15.10">
    <property type="entry name" value="Ribonuclease Z/Hydroxyacylglutathione hydrolase-like"/>
    <property type="match status" value="1"/>
</dbReference>
<dbReference type="Proteomes" id="UP000034774">
    <property type="component" value="Unassembled WGS sequence"/>
</dbReference>
<comment type="caution">
    <text evidence="4">The sequence shown here is derived from an EMBL/GenBank/DDBJ whole genome shotgun (WGS) entry which is preliminary data.</text>
</comment>
<organism evidence="4 5">
    <name type="scientific">Candidatus Woesebacteria bacterium GW2011_GWB1_39_10</name>
    <dbReference type="NCBI Taxonomy" id="1618572"/>
    <lineage>
        <taxon>Bacteria</taxon>
        <taxon>Candidatus Woeseibacteriota</taxon>
    </lineage>
</organism>
<evidence type="ECO:0000313" key="5">
    <source>
        <dbReference type="Proteomes" id="UP000034774"/>
    </source>
</evidence>
<dbReference type="InterPro" id="IPR001279">
    <property type="entry name" value="Metallo-B-lactamas"/>
</dbReference>
<dbReference type="Gene3D" id="3.40.50.10890">
    <property type="match status" value="1"/>
</dbReference>
<evidence type="ECO:0000313" key="4">
    <source>
        <dbReference type="EMBL" id="KKQ92627.1"/>
    </source>
</evidence>
<dbReference type="PANTHER" id="PTHR11203">
    <property type="entry name" value="CLEAVAGE AND POLYADENYLATION SPECIFICITY FACTOR FAMILY MEMBER"/>
    <property type="match status" value="1"/>
</dbReference>
<evidence type="ECO:0000259" key="2">
    <source>
        <dbReference type="SMART" id="SM00849"/>
    </source>
</evidence>
<dbReference type="Pfam" id="PF00753">
    <property type="entry name" value="Lactamase_B"/>
    <property type="match status" value="1"/>
</dbReference>
<dbReference type="Pfam" id="PF07521">
    <property type="entry name" value="RMMBL"/>
    <property type="match status" value="1"/>
</dbReference>
<dbReference type="PATRIC" id="fig|1618572.3.peg.7"/>